<evidence type="ECO:0008006" key="3">
    <source>
        <dbReference type="Google" id="ProtNLM"/>
    </source>
</evidence>
<dbReference type="InParanoid" id="A0A067PQF3"/>
<dbReference type="Proteomes" id="UP000027265">
    <property type="component" value="Unassembled WGS sequence"/>
</dbReference>
<dbReference type="OrthoDB" id="3219769at2759"/>
<evidence type="ECO:0000313" key="2">
    <source>
        <dbReference type="Proteomes" id="UP000027265"/>
    </source>
</evidence>
<proteinExistence type="predicted"/>
<dbReference type="HOGENOM" id="CLU_051039_0_0_1"/>
<keyword evidence="2" id="KW-1185">Reference proteome</keyword>
<accession>A0A067PQF3</accession>
<protein>
    <recommendedName>
        <fullName evidence="3">F-box domain-containing protein</fullName>
    </recommendedName>
</protein>
<reference evidence="2" key="1">
    <citation type="journal article" date="2014" name="Proc. Natl. Acad. Sci. U.S.A.">
        <title>Extensive sampling of basidiomycete genomes demonstrates inadequacy of the white-rot/brown-rot paradigm for wood decay fungi.</title>
        <authorList>
            <person name="Riley R."/>
            <person name="Salamov A.A."/>
            <person name="Brown D.W."/>
            <person name="Nagy L.G."/>
            <person name="Floudas D."/>
            <person name="Held B.W."/>
            <person name="Levasseur A."/>
            <person name="Lombard V."/>
            <person name="Morin E."/>
            <person name="Otillar R."/>
            <person name="Lindquist E.A."/>
            <person name="Sun H."/>
            <person name="LaButti K.M."/>
            <person name="Schmutz J."/>
            <person name="Jabbour D."/>
            <person name="Luo H."/>
            <person name="Baker S.E."/>
            <person name="Pisabarro A.G."/>
            <person name="Walton J.D."/>
            <person name="Blanchette R.A."/>
            <person name="Henrissat B."/>
            <person name="Martin F."/>
            <person name="Cullen D."/>
            <person name="Hibbett D.S."/>
            <person name="Grigoriev I.V."/>
        </authorList>
    </citation>
    <scope>NUCLEOTIDE SEQUENCE [LARGE SCALE GENOMIC DNA]</scope>
    <source>
        <strain evidence="2">MUCL 33604</strain>
    </source>
</reference>
<dbReference type="AlphaFoldDB" id="A0A067PQF3"/>
<organism evidence="1 2">
    <name type="scientific">Jaapia argillacea MUCL 33604</name>
    <dbReference type="NCBI Taxonomy" id="933084"/>
    <lineage>
        <taxon>Eukaryota</taxon>
        <taxon>Fungi</taxon>
        <taxon>Dikarya</taxon>
        <taxon>Basidiomycota</taxon>
        <taxon>Agaricomycotina</taxon>
        <taxon>Agaricomycetes</taxon>
        <taxon>Agaricomycetidae</taxon>
        <taxon>Jaapiales</taxon>
        <taxon>Jaapiaceae</taxon>
        <taxon>Jaapia</taxon>
    </lineage>
</organism>
<gene>
    <name evidence="1" type="ORF">JAAARDRAFT_36837</name>
</gene>
<name>A0A067PQF3_9AGAM</name>
<sequence length="365" mass="40907">MEGCNPILDPFLWDPRFRDATPLLSHRFRSIALGTPKLWNCLRVYIGRDDEHALLGTSPESFSRVLQRSGAVPLDLLFVCRRTCDEGRDVGDSRRISRLLFPHLPRLRSCDLFIESMTGALPLFDAFQFAEAPTLDRMAFRSAEEDAEWITDWLGHAESHPIFSGGTPNMSSLTIVGIILFPPTSPLPPLQAVTFLSITTGTPQYFPAEFRLLLSAMPTLIVLELMSPFVVRVEAFSTPNPRPLTLSDLTANNLIEEWTAPVLQSLCISRLCEGINDALQHINTTKYPLLESLVLGGRRFTLTSSFVHATDTLKHVSLMDISKKSADDLLRMVTPSPPYLWPDYNHCRLAPLARSIGLHFYSSEL</sequence>
<evidence type="ECO:0000313" key="1">
    <source>
        <dbReference type="EMBL" id="KDQ56045.1"/>
    </source>
</evidence>
<dbReference type="EMBL" id="KL197723">
    <property type="protein sequence ID" value="KDQ56045.1"/>
    <property type="molecule type" value="Genomic_DNA"/>
</dbReference>